<dbReference type="InterPro" id="IPR000182">
    <property type="entry name" value="GNAT_dom"/>
</dbReference>
<keyword evidence="2" id="KW-0808">Transferase</keyword>
<comment type="caution">
    <text evidence="2">The sequence shown here is derived from an EMBL/GenBank/DDBJ whole genome shotgun (WGS) entry which is preliminary data.</text>
</comment>
<organism evidence="2 3">
    <name type="scientific">Rhizobium alvei</name>
    <dbReference type="NCBI Taxonomy" id="1132659"/>
    <lineage>
        <taxon>Bacteria</taxon>
        <taxon>Pseudomonadati</taxon>
        <taxon>Pseudomonadota</taxon>
        <taxon>Alphaproteobacteria</taxon>
        <taxon>Hyphomicrobiales</taxon>
        <taxon>Rhizobiaceae</taxon>
        <taxon>Rhizobium/Agrobacterium group</taxon>
        <taxon>Rhizobium</taxon>
    </lineage>
</organism>
<protein>
    <submittedName>
        <fullName evidence="2">GNAT family N-acetyltransferase</fullName>
        <ecNumber evidence="2">2.3.1.-</ecNumber>
    </submittedName>
</protein>
<dbReference type="PROSITE" id="PS51186">
    <property type="entry name" value="GNAT"/>
    <property type="match status" value="1"/>
</dbReference>
<dbReference type="InterPro" id="IPR016181">
    <property type="entry name" value="Acyl_CoA_acyltransferase"/>
</dbReference>
<dbReference type="EC" id="2.3.1.-" evidence="2"/>
<proteinExistence type="predicted"/>
<dbReference type="SUPFAM" id="SSF55729">
    <property type="entry name" value="Acyl-CoA N-acyltransferases (Nat)"/>
    <property type="match status" value="1"/>
</dbReference>
<gene>
    <name evidence="2" type="ORF">Q4481_16745</name>
</gene>
<name>A0ABT8YPI5_9HYPH</name>
<accession>A0ABT8YPI5</accession>
<evidence type="ECO:0000313" key="2">
    <source>
        <dbReference type="EMBL" id="MDO6965615.1"/>
    </source>
</evidence>
<evidence type="ECO:0000313" key="3">
    <source>
        <dbReference type="Proteomes" id="UP001174932"/>
    </source>
</evidence>
<dbReference type="Proteomes" id="UP001174932">
    <property type="component" value="Unassembled WGS sequence"/>
</dbReference>
<feature type="domain" description="N-acetyltransferase" evidence="1">
    <location>
        <begin position="7"/>
        <end position="160"/>
    </location>
</feature>
<dbReference type="RefSeq" id="WP_304377548.1">
    <property type="nucleotide sequence ID" value="NZ_JAUOZU010000012.1"/>
</dbReference>
<dbReference type="CDD" id="cd04301">
    <property type="entry name" value="NAT_SF"/>
    <property type="match status" value="1"/>
</dbReference>
<dbReference type="Pfam" id="PF13527">
    <property type="entry name" value="Acetyltransf_9"/>
    <property type="match status" value="1"/>
</dbReference>
<dbReference type="Gene3D" id="3.40.630.30">
    <property type="match status" value="1"/>
</dbReference>
<reference evidence="2" key="2">
    <citation type="submission" date="2023-07" db="EMBL/GenBank/DDBJ databases">
        <authorList>
            <person name="Shen H."/>
        </authorList>
    </citation>
    <scope>NUCLEOTIDE SEQUENCE</scope>
    <source>
        <strain evidence="2">TNR-22</strain>
    </source>
</reference>
<reference evidence="2" key="1">
    <citation type="journal article" date="2015" name="Int. J. Syst. Evol. Microbiol.">
        <title>Rhizobium alvei sp. nov., isolated from a freshwater river.</title>
        <authorList>
            <person name="Sheu S.Y."/>
            <person name="Huang H.W."/>
            <person name="Young C.C."/>
            <person name="Chen W.M."/>
        </authorList>
    </citation>
    <scope>NUCLEOTIDE SEQUENCE</scope>
    <source>
        <strain evidence="2">TNR-22</strain>
    </source>
</reference>
<dbReference type="GO" id="GO:0016746">
    <property type="term" value="F:acyltransferase activity"/>
    <property type="evidence" value="ECO:0007669"/>
    <property type="project" value="UniProtKB-KW"/>
</dbReference>
<sequence>MTAFPDLTFREDYFADPAGWVAIKSLILDIFDVDIAPLDRHGSYDPSCMPSAYFDEDGNCVANLTAFSMPIILNGRVIRATGWQSGAVRPPYRGRGLFRDLIERTIARCEAVGFEAILLYTDKPGLYQPHGFRMIPQYRFEGQAPAPIVPDALVRQLDVRNVDDAALVTRMLAERMPVSGRLAVTEQGRMFLLNCHLVDDVRLTLIEERQALVAWRLAADGVPEILDVVAQRLPPLASLMAAIGKPASRVRLFIPPDRLDWTGEALPEMGEQVLMMRSAAHSEPVTPSCLSPMAEF</sequence>
<keyword evidence="2" id="KW-0012">Acyltransferase</keyword>
<evidence type="ECO:0000259" key="1">
    <source>
        <dbReference type="PROSITE" id="PS51186"/>
    </source>
</evidence>
<keyword evidence="3" id="KW-1185">Reference proteome</keyword>
<dbReference type="EMBL" id="JAUOZU010000012">
    <property type="protein sequence ID" value="MDO6965615.1"/>
    <property type="molecule type" value="Genomic_DNA"/>
</dbReference>